<accession>A0ABQ5FYJ5</accession>
<evidence type="ECO:0000313" key="2">
    <source>
        <dbReference type="Proteomes" id="UP001151760"/>
    </source>
</evidence>
<comment type="caution">
    <text evidence="1">The sequence shown here is derived from an EMBL/GenBank/DDBJ whole genome shotgun (WGS) entry which is preliminary data.</text>
</comment>
<reference evidence="1" key="2">
    <citation type="submission" date="2022-01" db="EMBL/GenBank/DDBJ databases">
        <authorList>
            <person name="Yamashiro T."/>
            <person name="Shiraishi A."/>
            <person name="Satake H."/>
            <person name="Nakayama K."/>
        </authorList>
    </citation>
    <scope>NUCLEOTIDE SEQUENCE</scope>
</reference>
<protein>
    <submittedName>
        <fullName evidence="1">Uncharacterized protein</fullName>
    </submittedName>
</protein>
<dbReference type="EMBL" id="BQNB010017854">
    <property type="protein sequence ID" value="GJT67950.1"/>
    <property type="molecule type" value="Genomic_DNA"/>
</dbReference>
<keyword evidence="2" id="KW-1185">Reference proteome</keyword>
<evidence type="ECO:0000313" key="1">
    <source>
        <dbReference type="EMBL" id="GJT67950.1"/>
    </source>
</evidence>
<sequence length="113" mass="13442">MANSYSVIQVESSRRTYRKMKRQEIQDGKKKRRKRKCLMLMIDERHNLMRRRILNYPHQIKHESEGIWRCLSDDHDGVVEDHAAKGIGPKRHEKLVSDRVVTSVAQAVYKRKT</sequence>
<name>A0ABQ5FYJ5_9ASTR</name>
<organism evidence="1 2">
    <name type="scientific">Tanacetum coccineum</name>
    <dbReference type="NCBI Taxonomy" id="301880"/>
    <lineage>
        <taxon>Eukaryota</taxon>
        <taxon>Viridiplantae</taxon>
        <taxon>Streptophyta</taxon>
        <taxon>Embryophyta</taxon>
        <taxon>Tracheophyta</taxon>
        <taxon>Spermatophyta</taxon>
        <taxon>Magnoliopsida</taxon>
        <taxon>eudicotyledons</taxon>
        <taxon>Gunneridae</taxon>
        <taxon>Pentapetalae</taxon>
        <taxon>asterids</taxon>
        <taxon>campanulids</taxon>
        <taxon>Asterales</taxon>
        <taxon>Asteraceae</taxon>
        <taxon>Asteroideae</taxon>
        <taxon>Anthemideae</taxon>
        <taxon>Anthemidinae</taxon>
        <taxon>Tanacetum</taxon>
    </lineage>
</organism>
<reference evidence="1" key="1">
    <citation type="journal article" date="2022" name="Int. J. Mol. Sci.">
        <title>Draft Genome of Tanacetum Coccineum: Genomic Comparison of Closely Related Tanacetum-Family Plants.</title>
        <authorList>
            <person name="Yamashiro T."/>
            <person name="Shiraishi A."/>
            <person name="Nakayama K."/>
            <person name="Satake H."/>
        </authorList>
    </citation>
    <scope>NUCLEOTIDE SEQUENCE</scope>
</reference>
<gene>
    <name evidence="1" type="ORF">Tco_1019430</name>
</gene>
<proteinExistence type="predicted"/>
<dbReference type="Proteomes" id="UP001151760">
    <property type="component" value="Unassembled WGS sequence"/>
</dbReference>